<accession>A0A1H8BHL6</accession>
<dbReference type="SUPFAM" id="SSF56925">
    <property type="entry name" value="OMPA-like"/>
    <property type="match status" value="1"/>
</dbReference>
<dbReference type="RefSeq" id="WP_089899916.1">
    <property type="nucleotide sequence ID" value="NZ_FOCI01000005.1"/>
</dbReference>
<protein>
    <recommendedName>
        <fullName evidence="4">Transferrin-binding protein B C-lobe/N-lobe beta barrel domain-containing protein</fullName>
    </recommendedName>
</protein>
<dbReference type="Gene3D" id="2.40.160.90">
    <property type="match status" value="1"/>
</dbReference>
<evidence type="ECO:0000313" key="2">
    <source>
        <dbReference type="EMBL" id="SEM82312.1"/>
    </source>
</evidence>
<dbReference type="STRING" id="245187.SAMN04488003_10550"/>
<dbReference type="Proteomes" id="UP000199585">
    <property type="component" value="Unassembled WGS sequence"/>
</dbReference>
<gene>
    <name evidence="2" type="ORF">SAMN04488003_10550</name>
</gene>
<dbReference type="AlphaFoldDB" id="A0A1H8BHL6"/>
<keyword evidence="1" id="KW-0732">Signal</keyword>
<keyword evidence="3" id="KW-1185">Reference proteome</keyword>
<organism evidence="2 3">
    <name type="scientific">Loktanella fryxellensis</name>
    <dbReference type="NCBI Taxonomy" id="245187"/>
    <lineage>
        <taxon>Bacteria</taxon>
        <taxon>Pseudomonadati</taxon>
        <taxon>Pseudomonadota</taxon>
        <taxon>Alphaproteobacteria</taxon>
        <taxon>Rhodobacterales</taxon>
        <taxon>Roseobacteraceae</taxon>
        <taxon>Loktanella</taxon>
    </lineage>
</organism>
<sequence>MRHPIRFLASLSALVVVAACGGTTVPTTPVDPDRLSLREIKRVESEIRPGYDAARVTPKAQVPVSGQATYAGYVAGDMSLPTGNTDVAGVMVMGVDFTNNRVGGTVGNFVTSRNEEMDGTLSLRNGVLDRRLNSSQVTIRSDVDGRLVDESGDTYVLDGAITRGGFKGSSGQYVGVPMTGSVVTDAGVSRGTQRGTFGLTGILER</sequence>
<feature type="signal peptide" evidence="1">
    <location>
        <begin position="1"/>
        <end position="18"/>
    </location>
</feature>
<dbReference type="InterPro" id="IPR011250">
    <property type="entry name" value="OMP/PagP_B-barrel"/>
</dbReference>
<dbReference type="OrthoDB" id="7652038at2"/>
<evidence type="ECO:0000256" key="1">
    <source>
        <dbReference type="SAM" id="SignalP"/>
    </source>
</evidence>
<evidence type="ECO:0008006" key="4">
    <source>
        <dbReference type="Google" id="ProtNLM"/>
    </source>
</evidence>
<proteinExistence type="predicted"/>
<reference evidence="2 3" key="1">
    <citation type="submission" date="2016-10" db="EMBL/GenBank/DDBJ databases">
        <authorList>
            <person name="de Groot N.N."/>
        </authorList>
    </citation>
    <scope>NUCLEOTIDE SEQUENCE [LARGE SCALE GENOMIC DNA]</scope>
    <source>
        <strain evidence="2 3">DSM 16213</strain>
    </source>
</reference>
<name>A0A1H8BHL6_9RHOB</name>
<feature type="chain" id="PRO_5011542468" description="Transferrin-binding protein B C-lobe/N-lobe beta barrel domain-containing protein" evidence="1">
    <location>
        <begin position="19"/>
        <end position="205"/>
    </location>
</feature>
<dbReference type="PROSITE" id="PS51257">
    <property type="entry name" value="PROKAR_LIPOPROTEIN"/>
    <property type="match status" value="1"/>
</dbReference>
<evidence type="ECO:0000313" key="3">
    <source>
        <dbReference type="Proteomes" id="UP000199585"/>
    </source>
</evidence>
<dbReference type="EMBL" id="FOCI01000005">
    <property type="protein sequence ID" value="SEM82312.1"/>
    <property type="molecule type" value="Genomic_DNA"/>
</dbReference>